<evidence type="ECO:0000256" key="3">
    <source>
        <dbReference type="ARBA" id="ARBA00022989"/>
    </source>
</evidence>
<evidence type="ECO:0000256" key="1">
    <source>
        <dbReference type="ARBA" id="ARBA00004127"/>
    </source>
</evidence>
<sequence>ELIESGYLTEVHKFSKFIHGTATLFPDMVRAVPYWVDDESVRSSMLASAPPPAPVLAASASMPRVNKPRKTAKPSNGSHLDELSHPLLGEQPTLKLMKDRDEVSGLGTGVSAARQSRGPSKPSWIMQALGLAPTAKALERGLPMKIEPKTFF</sequence>
<proteinExistence type="predicted"/>
<evidence type="ECO:0000256" key="2">
    <source>
        <dbReference type="ARBA" id="ARBA00022692"/>
    </source>
</evidence>
<feature type="region of interest" description="Disordered" evidence="5">
    <location>
        <begin position="60"/>
        <end position="87"/>
    </location>
</feature>
<dbReference type="InterPro" id="IPR051572">
    <property type="entry name" value="VTC_Complex_Subunit"/>
</dbReference>
<name>A0A699YLE1_HAELA</name>
<organism evidence="6 7">
    <name type="scientific">Haematococcus lacustris</name>
    <name type="common">Green alga</name>
    <name type="synonym">Haematococcus pluvialis</name>
    <dbReference type="NCBI Taxonomy" id="44745"/>
    <lineage>
        <taxon>Eukaryota</taxon>
        <taxon>Viridiplantae</taxon>
        <taxon>Chlorophyta</taxon>
        <taxon>core chlorophytes</taxon>
        <taxon>Chlorophyceae</taxon>
        <taxon>CS clade</taxon>
        <taxon>Chlamydomonadales</taxon>
        <taxon>Haematococcaceae</taxon>
        <taxon>Haematococcus</taxon>
    </lineage>
</organism>
<protein>
    <submittedName>
        <fullName evidence="6">Vacuolar transporter chaperone 4</fullName>
    </submittedName>
</protein>
<dbReference type="InterPro" id="IPR042267">
    <property type="entry name" value="VTC_sf"/>
</dbReference>
<evidence type="ECO:0000313" key="7">
    <source>
        <dbReference type="Proteomes" id="UP000485058"/>
    </source>
</evidence>
<evidence type="ECO:0000256" key="5">
    <source>
        <dbReference type="SAM" id="MobiDB-lite"/>
    </source>
</evidence>
<dbReference type="EMBL" id="BLLF01000109">
    <property type="protein sequence ID" value="GFH07674.1"/>
    <property type="molecule type" value="Genomic_DNA"/>
</dbReference>
<reference evidence="6 7" key="1">
    <citation type="submission" date="2020-02" db="EMBL/GenBank/DDBJ databases">
        <title>Draft genome sequence of Haematococcus lacustris strain NIES-144.</title>
        <authorList>
            <person name="Morimoto D."/>
            <person name="Nakagawa S."/>
            <person name="Yoshida T."/>
            <person name="Sawayama S."/>
        </authorList>
    </citation>
    <scope>NUCLEOTIDE SEQUENCE [LARGE SCALE GENOMIC DNA]</scope>
    <source>
        <strain evidence="6 7">NIES-144</strain>
    </source>
</reference>
<keyword evidence="4" id="KW-0472">Membrane</keyword>
<keyword evidence="3" id="KW-1133">Transmembrane helix</keyword>
<evidence type="ECO:0000256" key="4">
    <source>
        <dbReference type="ARBA" id="ARBA00023136"/>
    </source>
</evidence>
<dbReference type="GO" id="GO:0012505">
    <property type="term" value="C:endomembrane system"/>
    <property type="evidence" value="ECO:0007669"/>
    <property type="project" value="UniProtKB-SubCell"/>
</dbReference>
<dbReference type="Proteomes" id="UP000485058">
    <property type="component" value="Unassembled WGS sequence"/>
</dbReference>
<feature type="non-terminal residue" evidence="6">
    <location>
        <position position="1"/>
    </location>
</feature>
<dbReference type="PANTHER" id="PTHR46140">
    <property type="entry name" value="VACUOLAR TRANSPORTER CHAPERONE 1-RELATED"/>
    <property type="match status" value="1"/>
</dbReference>
<evidence type="ECO:0000313" key="6">
    <source>
        <dbReference type="EMBL" id="GFH07674.1"/>
    </source>
</evidence>
<comment type="caution">
    <text evidence="6">The sequence shown here is derived from an EMBL/GenBank/DDBJ whole genome shotgun (WGS) entry which is preliminary data.</text>
</comment>
<gene>
    <name evidence="6" type="ORF">HaLaN_02507</name>
</gene>
<comment type="subcellular location">
    <subcellularLocation>
        <location evidence="1">Endomembrane system</location>
        <topology evidence="1">Multi-pass membrane protein</topology>
    </subcellularLocation>
</comment>
<keyword evidence="7" id="KW-1185">Reference proteome</keyword>
<accession>A0A699YLE1</accession>
<dbReference type="Gene3D" id="3.20.100.30">
    <property type="entry name" value="VTC, catalytic tunnel domain"/>
    <property type="match status" value="1"/>
</dbReference>
<dbReference type="PANTHER" id="PTHR46140:SF1">
    <property type="entry name" value="VACUOLAR TRANSPORTER CHAPERONE COMPLEX SUBUNIT 4-RELATED"/>
    <property type="match status" value="1"/>
</dbReference>
<keyword evidence="2" id="KW-0812">Transmembrane</keyword>
<feature type="non-terminal residue" evidence="6">
    <location>
        <position position="152"/>
    </location>
</feature>
<dbReference type="AlphaFoldDB" id="A0A699YLE1"/>